<dbReference type="SUPFAM" id="SSF51197">
    <property type="entry name" value="Clavaminate synthase-like"/>
    <property type="match status" value="1"/>
</dbReference>
<evidence type="ECO:0000256" key="2">
    <source>
        <dbReference type="ARBA" id="ARBA00034809"/>
    </source>
</evidence>
<comment type="similarity">
    <text evidence="1">Belongs to the PhyH family.</text>
</comment>
<evidence type="ECO:0000313" key="6">
    <source>
        <dbReference type="Proteomes" id="UP001153737"/>
    </source>
</evidence>
<dbReference type="InterPro" id="IPR008775">
    <property type="entry name" value="Phytyl_CoA_dOase-like"/>
</dbReference>
<reference evidence="5" key="1">
    <citation type="submission" date="2022-01" db="EMBL/GenBank/DDBJ databases">
        <authorList>
            <person name="King R."/>
        </authorList>
    </citation>
    <scope>NUCLEOTIDE SEQUENCE</scope>
</reference>
<dbReference type="Pfam" id="PF05721">
    <property type="entry name" value="PhyH"/>
    <property type="match status" value="1"/>
</dbReference>
<organism evidence="5 6">
    <name type="scientific">Phaedon cochleariae</name>
    <name type="common">Mustard beetle</name>
    <dbReference type="NCBI Taxonomy" id="80249"/>
    <lineage>
        <taxon>Eukaryota</taxon>
        <taxon>Metazoa</taxon>
        <taxon>Ecdysozoa</taxon>
        <taxon>Arthropoda</taxon>
        <taxon>Hexapoda</taxon>
        <taxon>Insecta</taxon>
        <taxon>Pterygota</taxon>
        <taxon>Neoptera</taxon>
        <taxon>Endopterygota</taxon>
        <taxon>Coleoptera</taxon>
        <taxon>Polyphaga</taxon>
        <taxon>Cucujiformia</taxon>
        <taxon>Chrysomeloidea</taxon>
        <taxon>Chrysomelidae</taxon>
        <taxon>Chrysomelinae</taxon>
        <taxon>Chrysomelini</taxon>
        <taxon>Phaedon</taxon>
    </lineage>
</organism>
<feature type="non-terminal residue" evidence="5">
    <location>
        <position position="304"/>
    </location>
</feature>
<protein>
    <recommendedName>
        <fullName evidence="2">phytanoyl-CoA dioxygenase</fullName>
        <ecNumber evidence="2">1.14.11.18</ecNumber>
    </recommendedName>
    <alternativeName>
        <fullName evidence="3">Phytanic acid oxidase</fullName>
    </alternativeName>
    <alternativeName>
        <fullName evidence="4">Phytanoyl-CoA alpha-hydroxylase</fullName>
    </alternativeName>
</protein>
<gene>
    <name evidence="5" type="ORF">PHAECO_LOCUS8524</name>
</gene>
<dbReference type="OrthoDB" id="2328924at2759"/>
<dbReference type="PANTHER" id="PTHR21308:SF1">
    <property type="entry name" value="PHYTANOYL-COA DIOXYGENASE, PEROXISOMAL"/>
    <property type="match status" value="1"/>
</dbReference>
<sequence length="304" mass="34937">RKYRYTHENSTFTEDQKLFYEKNGYIVIKNNVSHVLLDKLLQRFIDICENNVEDSITSLIKDPVLKKKGAKGQYLVNKIQDFLYDPVLWDYAVDKDVLDIVENIIGPNITGMHSMVINKPPDSDPDISKHPLHQDLNYFPFRPADKIVGTWTAMEDVNEKNGCLYVVPGSHKLDQLYQHEYPKGQKHFLYLGIQGMDHLPRVNVIMEKGDTIFFHPLLFHGSGQNSTKGFRKAISCHYAASDCHYINVENTIQEGLAREVTALLMKTMNFTSSNGISVFNEYFRLKSRIARGRPGNLQKLTCHL</sequence>
<evidence type="ECO:0000256" key="1">
    <source>
        <dbReference type="ARBA" id="ARBA00005830"/>
    </source>
</evidence>
<evidence type="ECO:0000256" key="3">
    <source>
        <dbReference type="ARBA" id="ARBA00034921"/>
    </source>
</evidence>
<name>A0A9P0DQH1_PHACE</name>
<dbReference type="GO" id="GO:0001561">
    <property type="term" value="P:fatty acid alpha-oxidation"/>
    <property type="evidence" value="ECO:0007669"/>
    <property type="project" value="InterPro"/>
</dbReference>
<keyword evidence="6" id="KW-1185">Reference proteome</keyword>
<dbReference type="Proteomes" id="UP001153737">
    <property type="component" value="Chromosome 4"/>
</dbReference>
<evidence type="ECO:0000313" key="5">
    <source>
        <dbReference type="EMBL" id="CAH1164529.1"/>
    </source>
</evidence>
<dbReference type="InterPro" id="IPR047128">
    <property type="entry name" value="PhyH"/>
</dbReference>
<proteinExistence type="inferred from homology"/>
<dbReference type="AlphaFoldDB" id="A0A9P0DQH1"/>
<dbReference type="EC" id="1.14.11.18" evidence="2"/>
<dbReference type="PANTHER" id="PTHR21308">
    <property type="entry name" value="PHYTANOYL-COA ALPHA-HYDROXYLASE"/>
    <property type="match status" value="1"/>
</dbReference>
<accession>A0A9P0DQH1</accession>
<evidence type="ECO:0000256" key="4">
    <source>
        <dbReference type="ARBA" id="ARBA00034924"/>
    </source>
</evidence>
<dbReference type="GO" id="GO:0048244">
    <property type="term" value="F:phytanoyl-CoA dioxygenase activity"/>
    <property type="evidence" value="ECO:0007669"/>
    <property type="project" value="UniProtKB-EC"/>
</dbReference>
<dbReference type="Gene3D" id="2.60.120.620">
    <property type="entry name" value="q2cbj1_9rhob like domain"/>
    <property type="match status" value="1"/>
</dbReference>
<reference evidence="5" key="2">
    <citation type="submission" date="2022-10" db="EMBL/GenBank/DDBJ databases">
        <authorList>
            <consortium name="ENA_rothamsted_submissions"/>
            <consortium name="culmorum"/>
            <person name="King R."/>
        </authorList>
    </citation>
    <scope>NUCLEOTIDE SEQUENCE</scope>
</reference>
<dbReference type="EMBL" id="OU896710">
    <property type="protein sequence ID" value="CAH1164529.1"/>
    <property type="molecule type" value="Genomic_DNA"/>
</dbReference>